<proteinExistence type="predicted"/>
<feature type="compositionally biased region" description="Basic residues" evidence="1">
    <location>
        <begin position="455"/>
        <end position="469"/>
    </location>
</feature>
<dbReference type="Proteomes" id="UP001265259">
    <property type="component" value="Unassembled WGS sequence"/>
</dbReference>
<keyword evidence="3" id="KW-1185">Reference proteome</keyword>
<keyword evidence="2" id="KW-0326">Glycosidase</keyword>
<accession>A0ABU3DFH8</accession>
<dbReference type="InterPro" id="IPR028212">
    <property type="entry name" value="GHL6"/>
</dbReference>
<organism evidence="2 3">
    <name type="scientific">Tropicimonas omnivorans</name>
    <dbReference type="NCBI Taxonomy" id="3075590"/>
    <lineage>
        <taxon>Bacteria</taxon>
        <taxon>Pseudomonadati</taxon>
        <taxon>Pseudomonadota</taxon>
        <taxon>Alphaproteobacteria</taxon>
        <taxon>Rhodobacterales</taxon>
        <taxon>Roseobacteraceae</taxon>
        <taxon>Tropicimonas</taxon>
    </lineage>
</organism>
<name>A0ABU3DFH8_9RHOB</name>
<evidence type="ECO:0000313" key="3">
    <source>
        <dbReference type="Proteomes" id="UP001265259"/>
    </source>
</evidence>
<protein>
    <submittedName>
        <fullName evidence="2">Beta-galactosidase</fullName>
        <ecNumber evidence="2">3.2.1.23</ecNumber>
    </submittedName>
</protein>
<dbReference type="EMBL" id="JAVRHL010000002">
    <property type="protein sequence ID" value="MDT0682319.1"/>
    <property type="molecule type" value="Genomic_DNA"/>
</dbReference>
<gene>
    <name evidence="2" type="ORF">RM543_06460</name>
</gene>
<dbReference type="Gene3D" id="3.20.20.80">
    <property type="entry name" value="Glycosidases"/>
    <property type="match status" value="1"/>
</dbReference>
<evidence type="ECO:0000313" key="2">
    <source>
        <dbReference type="EMBL" id="MDT0682319.1"/>
    </source>
</evidence>
<reference evidence="2 3" key="1">
    <citation type="submission" date="2023-09" db="EMBL/GenBank/DDBJ databases">
        <authorList>
            <person name="Rey-Velasco X."/>
        </authorList>
    </citation>
    <scope>NUCLEOTIDE SEQUENCE [LARGE SCALE GENOMIC DNA]</scope>
    <source>
        <strain evidence="2 3">F158</strain>
    </source>
</reference>
<dbReference type="RefSeq" id="WP_311690077.1">
    <property type="nucleotide sequence ID" value="NZ_JAVRHL010000002.1"/>
</dbReference>
<feature type="region of interest" description="Disordered" evidence="1">
    <location>
        <begin position="449"/>
        <end position="469"/>
    </location>
</feature>
<dbReference type="SUPFAM" id="SSF51445">
    <property type="entry name" value="(Trans)glycosidases"/>
    <property type="match status" value="1"/>
</dbReference>
<comment type="caution">
    <text evidence="2">The sequence shown here is derived from an EMBL/GenBank/DDBJ whole genome shotgun (WGS) entry which is preliminary data.</text>
</comment>
<dbReference type="Pfam" id="PF14871">
    <property type="entry name" value="GHL6"/>
    <property type="match status" value="1"/>
</dbReference>
<keyword evidence="2" id="KW-0378">Hydrolase</keyword>
<dbReference type="GO" id="GO:0004565">
    <property type="term" value="F:beta-galactosidase activity"/>
    <property type="evidence" value="ECO:0007669"/>
    <property type="project" value="UniProtKB-EC"/>
</dbReference>
<evidence type="ECO:0000256" key="1">
    <source>
        <dbReference type="SAM" id="MobiDB-lite"/>
    </source>
</evidence>
<sequence>MSQTDELVRSATGTSAADTGGWWRKPFSVFQTNLQEIDATMDVEAVLDVIEAQGATTWLINTGGISSFYPTDLPYQTRIPFLIDRPSGDLIGDAVKAAKARGIRVLSRLDFSKVAPRIAREHPEWLFVSPKGAPQIYNTLYSTCPSRPYYQERSLDILDEVIDRYEIDGFFFNWFDFSEMDYSRVYHGVCHCDDCHAGFAAYAGGKALPDGPGHPHYSEWLAFADEVATTLCAKIATHISNRRADAALVLKRGAPIVYYEANNAFGREPWHHNTSENVSAHMTGLPEVSLLVNSVSFVDMPYRMSGEQPEMFAQYLLQAIARGGNPSTYIMGAPGRIPYANLPEAARIEGFHRDHHDVYTGLQPASNIALVRPNPVRRADPTYARSVSEYRGLYSGLVEANLPFDTLSEEFLTKIAVEGRLDAYQMVILPDRHRGGRCAGWLRSGGRPCRADRQQRHHRRGRGRAGNRSRRHACWRTDDRCRALVHLCHRCGAGRGKCLRLPAQRGAGLRQLCPSRLETARGKAGPARAPGALRSAGEMLWPRAK</sequence>
<dbReference type="InterPro" id="IPR017853">
    <property type="entry name" value="GH"/>
</dbReference>
<dbReference type="EC" id="3.2.1.23" evidence="2"/>